<evidence type="ECO:0000313" key="10">
    <source>
        <dbReference type="Proteomes" id="UP000002218"/>
    </source>
</evidence>
<gene>
    <name evidence="9" type="ordered locus">Namu_2601</name>
</gene>
<reference evidence="10" key="1">
    <citation type="submission" date="2009-09" db="EMBL/GenBank/DDBJ databases">
        <title>The complete genome of Nakamurella multipartita DSM 44233.</title>
        <authorList>
            <consortium name="US DOE Joint Genome Institute (JGI-PGF)"/>
            <person name="Lucas S."/>
            <person name="Copeland A."/>
            <person name="Lapidus A."/>
            <person name="Glavina del Rio T."/>
            <person name="Dalin E."/>
            <person name="Tice H."/>
            <person name="Bruce D."/>
            <person name="Goodwin L."/>
            <person name="Pitluck S."/>
            <person name="Kyrpides N."/>
            <person name="Mavromatis K."/>
            <person name="Ivanova N."/>
            <person name="Ovchinnikova G."/>
            <person name="Sims D."/>
            <person name="Meincke L."/>
            <person name="Brettin T."/>
            <person name="Detter J.C."/>
            <person name="Han C."/>
            <person name="Larimer F."/>
            <person name="Land M."/>
            <person name="Hauser L."/>
            <person name="Markowitz V."/>
            <person name="Cheng J.-F."/>
            <person name="Hugenholtz P."/>
            <person name="Woyke T."/>
            <person name="Wu D."/>
            <person name="Klenk H.-P."/>
            <person name="Eisen J.A."/>
        </authorList>
    </citation>
    <scope>NUCLEOTIDE SEQUENCE [LARGE SCALE GENOMIC DNA]</scope>
    <source>
        <strain evidence="10">ATCC 700099 / DSM 44233 / CIP 104796 / JCM 9543 / NBRC 105858 / Y-104</strain>
    </source>
</reference>
<dbReference type="Proteomes" id="UP000002218">
    <property type="component" value="Chromosome"/>
</dbReference>
<evidence type="ECO:0000256" key="1">
    <source>
        <dbReference type="ARBA" id="ARBA00004651"/>
    </source>
</evidence>
<feature type="transmembrane region" description="Helical" evidence="7">
    <location>
        <begin position="118"/>
        <end position="137"/>
    </location>
</feature>
<evidence type="ECO:0000313" key="9">
    <source>
        <dbReference type="EMBL" id="ACV78953.1"/>
    </source>
</evidence>
<dbReference type="SUPFAM" id="SSF103473">
    <property type="entry name" value="MFS general substrate transporter"/>
    <property type="match status" value="1"/>
</dbReference>
<evidence type="ECO:0000256" key="6">
    <source>
        <dbReference type="ARBA" id="ARBA00023136"/>
    </source>
</evidence>
<dbReference type="InParanoid" id="C8X7K0"/>
<evidence type="ECO:0000256" key="4">
    <source>
        <dbReference type="ARBA" id="ARBA00022692"/>
    </source>
</evidence>
<dbReference type="PANTHER" id="PTHR42718">
    <property type="entry name" value="MAJOR FACILITATOR SUPERFAMILY MULTIDRUG TRANSPORTER MFSC"/>
    <property type="match status" value="1"/>
</dbReference>
<evidence type="ECO:0000256" key="7">
    <source>
        <dbReference type="SAM" id="Phobius"/>
    </source>
</evidence>
<keyword evidence="6 7" id="KW-0472">Membrane</keyword>
<accession>C8X7K0</accession>
<protein>
    <submittedName>
        <fullName evidence="9">Major facilitator superfamily MFS_1</fullName>
    </submittedName>
</protein>
<feature type="transmembrane region" description="Helical" evidence="7">
    <location>
        <begin position="173"/>
        <end position="193"/>
    </location>
</feature>
<keyword evidence="10" id="KW-1185">Reference proteome</keyword>
<dbReference type="InterPro" id="IPR020846">
    <property type="entry name" value="MFS_dom"/>
</dbReference>
<dbReference type="RefSeq" id="WP_015747834.1">
    <property type="nucleotide sequence ID" value="NC_013235.1"/>
</dbReference>
<feature type="transmembrane region" description="Helical" evidence="7">
    <location>
        <begin position="28"/>
        <end position="46"/>
    </location>
</feature>
<feature type="domain" description="Major facilitator superfamily (MFS) profile" evidence="8">
    <location>
        <begin position="1"/>
        <end position="441"/>
    </location>
</feature>
<organism evidence="9 10">
    <name type="scientific">Nakamurella multipartita (strain ATCC 700099 / DSM 44233 / CIP 104796 / JCM 9543 / NBRC 105858 / Y-104)</name>
    <name type="common">Microsphaera multipartita</name>
    <dbReference type="NCBI Taxonomy" id="479431"/>
    <lineage>
        <taxon>Bacteria</taxon>
        <taxon>Bacillati</taxon>
        <taxon>Actinomycetota</taxon>
        <taxon>Actinomycetes</taxon>
        <taxon>Nakamurellales</taxon>
        <taxon>Nakamurellaceae</taxon>
        <taxon>Nakamurella</taxon>
    </lineage>
</organism>
<dbReference type="AlphaFoldDB" id="C8X7K0"/>
<feature type="transmembrane region" description="Helical" evidence="7">
    <location>
        <begin position="415"/>
        <end position="434"/>
    </location>
</feature>
<feature type="transmembrane region" description="Helical" evidence="7">
    <location>
        <begin position="149"/>
        <end position="167"/>
    </location>
</feature>
<dbReference type="PANTHER" id="PTHR42718:SF46">
    <property type="entry name" value="BLR6921 PROTEIN"/>
    <property type="match status" value="1"/>
</dbReference>
<dbReference type="HOGENOM" id="CLU_000960_28_2_11"/>
<comment type="subcellular location">
    <subcellularLocation>
        <location evidence="1">Cell membrane</location>
        <topology evidence="1">Multi-pass membrane protein</topology>
    </subcellularLocation>
</comment>
<dbReference type="KEGG" id="nml:Namu_2601"/>
<dbReference type="InterPro" id="IPR036259">
    <property type="entry name" value="MFS_trans_sf"/>
</dbReference>
<dbReference type="STRING" id="479431.Namu_2601"/>
<proteinExistence type="predicted"/>
<evidence type="ECO:0000259" key="8">
    <source>
        <dbReference type="PROSITE" id="PS50850"/>
    </source>
</evidence>
<feature type="transmembrane region" description="Helical" evidence="7">
    <location>
        <begin position="352"/>
        <end position="370"/>
    </location>
</feature>
<dbReference type="InterPro" id="IPR011701">
    <property type="entry name" value="MFS"/>
</dbReference>
<feature type="transmembrane region" description="Helical" evidence="7">
    <location>
        <begin position="245"/>
        <end position="267"/>
    </location>
</feature>
<keyword evidence="2" id="KW-0813">Transport</keyword>
<feature type="transmembrane region" description="Helical" evidence="7">
    <location>
        <begin position="310"/>
        <end position="331"/>
    </location>
</feature>
<dbReference type="Pfam" id="PF07690">
    <property type="entry name" value="MFS_1"/>
    <property type="match status" value="1"/>
</dbReference>
<evidence type="ECO:0000256" key="3">
    <source>
        <dbReference type="ARBA" id="ARBA00022475"/>
    </source>
</evidence>
<feature type="transmembrane region" description="Helical" evidence="7">
    <location>
        <begin position="91"/>
        <end position="112"/>
    </location>
</feature>
<dbReference type="PROSITE" id="PS00216">
    <property type="entry name" value="SUGAR_TRANSPORT_1"/>
    <property type="match status" value="1"/>
</dbReference>
<dbReference type="GO" id="GO:0022857">
    <property type="term" value="F:transmembrane transporter activity"/>
    <property type="evidence" value="ECO:0007669"/>
    <property type="project" value="InterPro"/>
</dbReference>
<dbReference type="eggNOG" id="COG0477">
    <property type="taxonomic scope" value="Bacteria"/>
</dbReference>
<dbReference type="OrthoDB" id="9781469at2"/>
<dbReference type="Gene3D" id="1.20.1250.20">
    <property type="entry name" value="MFS general substrate transporter like domains"/>
    <property type="match status" value="1"/>
</dbReference>
<dbReference type="EMBL" id="CP001737">
    <property type="protein sequence ID" value="ACV78953.1"/>
    <property type="molecule type" value="Genomic_DNA"/>
</dbReference>
<evidence type="ECO:0000256" key="2">
    <source>
        <dbReference type="ARBA" id="ARBA00022448"/>
    </source>
</evidence>
<keyword evidence="4 7" id="KW-0812">Transmembrane</keyword>
<feature type="transmembrane region" description="Helical" evidence="7">
    <location>
        <begin position="279"/>
        <end position="298"/>
    </location>
</feature>
<dbReference type="InterPro" id="IPR005829">
    <property type="entry name" value="Sugar_transporter_CS"/>
</dbReference>
<keyword evidence="3" id="KW-1003">Cell membrane</keyword>
<feature type="transmembrane region" description="Helical" evidence="7">
    <location>
        <begin position="58"/>
        <end position="79"/>
    </location>
</feature>
<sequence precursor="true">MRKASPIGYAATSIPGGALADRFGRRRIYLIGIGVFAGGALLGSLAQGAELLTAGRAIQGVGSGLAQPSSLALLATVVHRDRLSRAVAMRSGASAAGTAAGPLVGAVLVALLGWRSVLWTSIPVAVVAAVAAVRVVGESRARQRRAVDWFGAVLVAAAVTLFCKGAIDLGEDGGWAAGLLVGLGLLAGAGFVLRLATARVPLVDPRALRRRPVPLALAVGLTVTLALTGALFLQQVVAQSVIGLSPLTAGLLSIPITVLFIVGTAAAPRSTKRFGLARVTATGLFLGAVGLGVLATISETGVVQLAVGDVVLGLGLGLALPGLWAAALAGAPEDDRGAVSGGLGLAQHLGQAIGVAAFAALTAAVTTLAWRASSVPAGQQDALLTEVLAGDVDAVSAQAGPGVAQIAGESFLRGNTVACLVGAVVLVVVAIVALRRASAGTAGGQPPIGPMEGEKV</sequence>
<name>C8X7K0_NAKMY</name>
<reference evidence="9 10" key="2">
    <citation type="journal article" date="2010" name="Stand. Genomic Sci.">
        <title>Complete genome sequence of Nakamurella multipartita type strain (Y-104).</title>
        <authorList>
            <person name="Tice H."/>
            <person name="Mayilraj S."/>
            <person name="Sims D."/>
            <person name="Lapidus A."/>
            <person name="Nolan M."/>
            <person name="Lucas S."/>
            <person name="Glavina Del Rio T."/>
            <person name="Copeland A."/>
            <person name="Cheng J.F."/>
            <person name="Meincke L."/>
            <person name="Bruce D."/>
            <person name="Goodwin L."/>
            <person name="Pitluck S."/>
            <person name="Ivanova N."/>
            <person name="Mavromatis K."/>
            <person name="Ovchinnikova G."/>
            <person name="Pati A."/>
            <person name="Chen A."/>
            <person name="Palaniappan K."/>
            <person name="Land M."/>
            <person name="Hauser L."/>
            <person name="Chang Y.J."/>
            <person name="Jeffries C.D."/>
            <person name="Detter J.C."/>
            <person name="Brettin T."/>
            <person name="Rohde M."/>
            <person name="Goker M."/>
            <person name="Bristow J."/>
            <person name="Eisen J.A."/>
            <person name="Markowitz V."/>
            <person name="Hugenholtz P."/>
            <person name="Kyrpides N.C."/>
            <person name="Klenk H.P."/>
            <person name="Chen F."/>
        </authorList>
    </citation>
    <scope>NUCLEOTIDE SEQUENCE [LARGE SCALE GENOMIC DNA]</scope>
    <source>
        <strain evidence="10">ATCC 700099 / DSM 44233 / CIP 104796 / JCM 9543 / NBRC 105858 / Y-104</strain>
    </source>
</reference>
<evidence type="ECO:0000256" key="5">
    <source>
        <dbReference type="ARBA" id="ARBA00022989"/>
    </source>
</evidence>
<feature type="transmembrane region" description="Helical" evidence="7">
    <location>
        <begin position="213"/>
        <end position="233"/>
    </location>
</feature>
<dbReference type="PROSITE" id="PS50850">
    <property type="entry name" value="MFS"/>
    <property type="match status" value="1"/>
</dbReference>
<keyword evidence="5 7" id="KW-1133">Transmembrane helix</keyword>
<dbReference type="GO" id="GO:0005886">
    <property type="term" value="C:plasma membrane"/>
    <property type="evidence" value="ECO:0007669"/>
    <property type="project" value="UniProtKB-SubCell"/>
</dbReference>